<evidence type="ECO:0000313" key="2">
    <source>
        <dbReference type="Proteomes" id="UP000182993"/>
    </source>
</evidence>
<organism evidence="1 2">
    <name type="scientific">Thermus brockianus</name>
    <dbReference type="NCBI Taxonomy" id="56956"/>
    <lineage>
        <taxon>Bacteria</taxon>
        <taxon>Thermotogati</taxon>
        <taxon>Deinococcota</taxon>
        <taxon>Deinococci</taxon>
        <taxon>Thermales</taxon>
        <taxon>Thermaceae</taxon>
        <taxon>Thermus</taxon>
    </lineage>
</organism>
<dbReference type="AlphaFoldDB" id="A0A1J0LUH0"/>
<dbReference type="STRING" id="56956.A0O31_01646"/>
<protein>
    <submittedName>
        <fullName evidence="1">Uncharacterized protein</fullName>
    </submittedName>
</protein>
<dbReference type="RefSeq" id="WP_071677411.1">
    <property type="nucleotide sequence ID" value="NZ_CP016312.1"/>
</dbReference>
<name>A0A1J0LUH0_THEBO</name>
<evidence type="ECO:0000313" key="1">
    <source>
        <dbReference type="EMBL" id="APD09754.1"/>
    </source>
</evidence>
<dbReference type="SUPFAM" id="SSF69279">
    <property type="entry name" value="Phage tail proteins"/>
    <property type="match status" value="1"/>
</dbReference>
<proteinExistence type="predicted"/>
<dbReference type="OrthoDB" id="26472at2"/>
<dbReference type="Proteomes" id="UP000182993">
    <property type="component" value="Chromosome"/>
</dbReference>
<dbReference type="EMBL" id="CP016312">
    <property type="protein sequence ID" value="APD09754.1"/>
    <property type="molecule type" value="Genomic_DNA"/>
</dbReference>
<sequence>MASFKLGDDPIATGEVVRPYPGRAHATLLLGVPHGEHSVTEGAPAPLRLFHDDVELVLHGTPVQIMRTPEGWPLVRWVAGAGALHRVLRPRYYQGVPARLVAEDALKEVGEKPGALDLPSVLRVWVRHAESAYRLLWRLAEREGRAIYVGEDGKVHAERPEWPKGPEVPGAKALGPGAYLAPLDLSLRPGAEATLWLGGVRVPVRVSRIVYRLEMATMEVWRA</sequence>
<gene>
    <name evidence="1" type="ORF">A0O31_01646</name>
</gene>
<reference evidence="2" key="1">
    <citation type="submission" date="2016-06" db="EMBL/GenBank/DDBJ databases">
        <title>Whole genome sequencing of Thermus brockianus strain GE-1.</title>
        <authorList>
            <person name="Schaefers C."/>
            <person name="Blank S."/>
            <person name="Wiebusch S."/>
            <person name="Elleuche S."/>
            <person name="Antranikian G."/>
        </authorList>
    </citation>
    <scope>NUCLEOTIDE SEQUENCE [LARGE SCALE GENOMIC DNA]</scope>
    <source>
        <strain evidence="2">GE-1</strain>
    </source>
</reference>
<dbReference type="KEGG" id="tbc:A0O31_01646"/>
<accession>A0A1J0LUH0</accession>